<feature type="transmembrane region" description="Helical" evidence="2">
    <location>
        <begin position="266"/>
        <end position="283"/>
    </location>
</feature>
<sequence length="513" mass="56276">MANDADFKNLNITSLNDLRISYLTDFILARGTNLTQNHGIPCEAASNLLPLTNLSSLSIRAPDPKIANSNLTVNADPALLDVGIVNLQRFASQVFPYPVSGSSIGDVASWWAASAANDRENTTDFLSAVVNTCASTYCRRGHITIGNPDIVGIGMLTAVSMLLFLAIAFSILSFGPVVDIVSRPSPKKHFSFRQSCIGTVDELFSAVYVFGISVLVSTFAFRYRTDARFDVLMADGLSLCCSTTVIMLAATYWAHNKQRPHATASFIVTAIITIALFGTHFNVASKRASPVELACGTGKGWITVTQGDPFDMRLFRFIPVGFACWCMALIGAVFHHPIMHKRRPAAQRKWALGFWKVAESLPSVFGCISLAIYAAYFFNTWHMMKETYGEAFTSAEKTWGFGQYLAVFTWLPPILTFAHLFFSGMKGMLETRLPKGWRVEHDDEGHDAPAVKMMTIGNGSQPQWDKGFAKPDERKTFVTAVEEMNGPVTPPLAAESPRYRRGGTLGYGQPGIN</sequence>
<feature type="transmembrane region" description="Helical" evidence="2">
    <location>
        <begin position="203"/>
        <end position="224"/>
    </location>
</feature>
<feature type="compositionally biased region" description="Gly residues" evidence="1">
    <location>
        <begin position="503"/>
        <end position="513"/>
    </location>
</feature>
<keyword evidence="2" id="KW-0812">Transmembrane</keyword>
<feature type="transmembrane region" description="Helical" evidence="2">
    <location>
        <begin position="317"/>
        <end position="339"/>
    </location>
</feature>
<accession>A0AAE0M146</accession>
<evidence type="ECO:0000256" key="1">
    <source>
        <dbReference type="SAM" id="MobiDB-lite"/>
    </source>
</evidence>
<dbReference type="AlphaFoldDB" id="A0AAE0M146"/>
<keyword evidence="2" id="KW-1133">Transmembrane helix</keyword>
<keyword evidence="2" id="KW-0472">Membrane</keyword>
<proteinExistence type="predicted"/>
<reference evidence="3" key="1">
    <citation type="journal article" date="2023" name="Mol. Phylogenet. Evol.">
        <title>Genome-scale phylogeny and comparative genomics of the fungal order Sordariales.</title>
        <authorList>
            <person name="Hensen N."/>
            <person name="Bonometti L."/>
            <person name="Westerberg I."/>
            <person name="Brannstrom I.O."/>
            <person name="Guillou S."/>
            <person name="Cros-Aarteil S."/>
            <person name="Calhoun S."/>
            <person name="Haridas S."/>
            <person name="Kuo A."/>
            <person name="Mondo S."/>
            <person name="Pangilinan J."/>
            <person name="Riley R."/>
            <person name="LaButti K."/>
            <person name="Andreopoulos B."/>
            <person name="Lipzen A."/>
            <person name="Chen C."/>
            <person name="Yan M."/>
            <person name="Daum C."/>
            <person name="Ng V."/>
            <person name="Clum A."/>
            <person name="Steindorff A."/>
            <person name="Ohm R.A."/>
            <person name="Martin F."/>
            <person name="Silar P."/>
            <person name="Natvig D.O."/>
            <person name="Lalanne C."/>
            <person name="Gautier V."/>
            <person name="Ament-Velasquez S.L."/>
            <person name="Kruys A."/>
            <person name="Hutchinson M.I."/>
            <person name="Powell A.J."/>
            <person name="Barry K."/>
            <person name="Miller A.N."/>
            <person name="Grigoriev I.V."/>
            <person name="Debuchy R."/>
            <person name="Gladieux P."/>
            <person name="Hiltunen Thoren M."/>
            <person name="Johannesson H."/>
        </authorList>
    </citation>
    <scope>NUCLEOTIDE SEQUENCE</scope>
    <source>
        <strain evidence="3">CBS 118394</strain>
    </source>
</reference>
<feature type="transmembrane region" description="Helical" evidence="2">
    <location>
        <begin position="360"/>
        <end position="381"/>
    </location>
</feature>
<evidence type="ECO:0000256" key="2">
    <source>
        <dbReference type="SAM" id="Phobius"/>
    </source>
</evidence>
<evidence type="ECO:0000313" key="4">
    <source>
        <dbReference type="Proteomes" id="UP001283341"/>
    </source>
</evidence>
<feature type="region of interest" description="Disordered" evidence="1">
    <location>
        <begin position="486"/>
        <end position="513"/>
    </location>
</feature>
<keyword evidence="4" id="KW-1185">Reference proteome</keyword>
<comment type="caution">
    <text evidence="3">The sequence shown here is derived from an EMBL/GenBank/DDBJ whole genome shotgun (WGS) entry which is preliminary data.</text>
</comment>
<feature type="transmembrane region" description="Helical" evidence="2">
    <location>
        <begin position="401"/>
        <end position="422"/>
    </location>
</feature>
<name>A0AAE0M146_9PEZI</name>
<dbReference type="Proteomes" id="UP001283341">
    <property type="component" value="Unassembled WGS sequence"/>
</dbReference>
<organism evidence="3 4">
    <name type="scientific">Apodospora peruviana</name>
    <dbReference type="NCBI Taxonomy" id="516989"/>
    <lineage>
        <taxon>Eukaryota</taxon>
        <taxon>Fungi</taxon>
        <taxon>Dikarya</taxon>
        <taxon>Ascomycota</taxon>
        <taxon>Pezizomycotina</taxon>
        <taxon>Sordariomycetes</taxon>
        <taxon>Sordariomycetidae</taxon>
        <taxon>Sordariales</taxon>
        <taxon>Lasiosphaeriaceae</taxon>
        <taxon>Apodospora</taxon>
    </lineage>
</organism>
<evidence type="ECO:0000313" key="3">
    <source>
        <dbReference type="EMBL" id="KAK3314269.1"/>
    </source>
</evidence>
<dbReference type="EMBL" id="JAUEDM010000007">
    <property type="protein sequence ID" value="KAK3314269.1"/>
    <property type="molecule type" value="Genomic_DNA"/>
</dbReference>
<gene>
    <name evidence="3" type="ORF">B0H66DRAFT_643666</name>
</gene>
<reference evidence="3" key="2">
    <citation type="submission" date="2023-06" db="EMBL/GenBank/DDBJ databases">
        <authorList>
            <consortium name="Lawrence Berkeley National Laboratory"/>
            <person name="Haridas S."/>
            <person name="Hensen N."/>
            <person name="Bonometti L."/>
            <person name="Westerberg I."/>
            <person name="Brannstrom I.O."/>
            <person name="Guillou S."/>
            <person name="Cros-Aarteil S."/>
            <person name="Calhoun S."/>
            <person name="Kuo A."/>
            <person name="Mondo S."/>
            <person name="Pangilinan J."/>
            <person name="Riley R."/>
            <person name="Labutti K."/>
            <person name="Andreopoulos B."/>
            <person name="Lipzen A."/>
            <person name="Chen C."/>
            <person name="Yanf M."/>
            <person name="Daum C."/>
            <person name="Ng V."/>
            <person name="Clum A."/>
            <person name="Steindorff A."/>
            <person name="Ohm R."/>
            <person name="Martin F."/>
            <person name="Silar P."/>
            <person name="Natvig D."/>
            <person name="Lalanne C."/>
            <person name="Gautier V."/>
            <person name="Ament-Velasquez S.L."/>
            <person name="Kruys A."/>
            <person name="Hutchinson M.I."/>
            <person name="Powell A.J."/>
            <person name="Barry K."/>
            <person name="Miller A.N."/>
            <person name="Grigoriev I.V."/>
            <person name="Debuchy R."/>
            <person name="Gladieux P."/>
            <person name="Thoren M.H."/>
            <person name="Johannesson H."/>
        </authorList>
    </citation>
    <scope>NUCLEOTIDE SEQUENCE</scope>
    <source>
        <strain evidence="3">CBS 118394</strain>
    </source>
</reference>
<feature type="transmembrane region" description="Helical" evidence="2">
    <location>
        <begin position="236"/>
        <end position="254"/>
    </location>
</feature>
<feature type="transmembrane region" description="Helical" evidence="2">
    <location>
        <begin position="150"/>
        <end position="182"/>
    </location>
</feature>
<protein>
    <submittedName>
        <fullName evidence="3">Uncharacterized protein</fullName>
    </submittedName>
</protein>